<feature type="transmembrane region" description="Helical" evidence="1">
    <location>
        <begin position="51"/>
        <end position="73"/>
    </location>
</feature>
<protein>
    <submittedName>
        <fullName evidence="2">Uncharacterized protein</fullName>
    </submittedName>
</protein>
<gene>
    <name evidence="2" type="ORF">CLV97_13143</name>
</gene>
<organism evidence="2 3">
    <name type="scientific">Planifilum fimeticola</name>
    <dbReference type="NCBI Taxonomy" id="201975"/>
    <lineage>
        <taxon>Bacteria</taxon>
        <taxon>Bacillati</taxon>
        <taxon>Bacillota</taxon>
        <taxon>Bacilli</taxon>
        <taxon>Bacillales</taxon>
        <taxon>Thermoactinomycetaceae</taxon>
        <taxon>Planifilum</taxon>
    </lineage>
</organism>
<dbReference type="EMBL" id="PVNE01000031">
    <property type="protein sequence ID" value="PRX39043.1"/>
    <property type="molecule type" value="Genomic_DNA"/>
</dbReference>
<reference evidence="2 3" key="1">
    <citation type="submission" date="2018-03" db="EMBL/GenBank/DDBJ databases">
        <title>Genomic Encyclopedia of Archaeal and Bacterial Type Strains, Phase II (KMG-II): from individual species to whole genera.</title>
        <authorList>
            <person name="Goeker M."/>
        </authorList>
    </citation>
    <scope>NUCLEOTIDE SEQUENCE [LARGE SCALE GENOMIC DNA]</scope>
    <source>
        <strain evidence="2 3">DSM 44946</strain>
    </source>
</reference>
<keyword evidence="1" id="KW-0472">Membrane</keyword>
<comment type="caution">
    <text evidence="2">The sequence shown here is derived from an EMBL/GenBank/DDBJ whole genome shotgun (WGS) entry which is preliminary data.</text>
</comment>
<proteinExistence type="predicted"/>
<evidence type="ECO:0000256" key="1">
    <source>
        <dbReference type="SAM" id="Phobius"/>
    </source>
</evidence>
<sequence>MDSEIICEETTPYTVLLYRKDRELRLWEVGGFLIGLFPLLSLFPFRSAPFVAALLLLAAAVMAGMPALYRAVYRPRYILYKDRLEIRKGRRREMVPLNRVKPAYDLPYFYMIDGKRTPLLVSDDFLGRLNERMEILRRGWE</sequence>
<keyword evidence="1" id="KW-0812">Transmembrane</keyword>
<keyword evidence="1" id="KW-1133">Transmembrane helix</keyword>
<keyword evidence="3" id="KW-1185">Reference proteome</keyword>
<feature type="transmembrane region" description="Helical" evidence="1">
    <location>
        <begin position="26"/>
        <end position="45"/>
    </location>
</feature>
<dbReference type="RefSeq" id="WP_106346444.1">
    <property type="nucleotide sequence ID" value="NZ_PVNE01000031.1"/>
</dbReference>
<accession>A0A2T0LB35</accession>
<dbReference type="Proteomes" id="UP000237797">
    <property type="component" value="Unassembled WGS sequence"/>
</dbReference>
<evidence type="ECO:0000313" key="2">
    <source>
        <dbReference type="EMBL" id="PRX39043.1"/>
    </source>
</evidence>
<dbReference type="OrthoDB" id="2989918at2"/>
<dbReference type="AlphaFoldDB" id="A0A2T0LB35"/>
<evidence type="ECO:0000313" key="3">
    <source>
        <dbReference type="Proteomes" id="UP000237797"/>
    </source>
</evidence>
<name>A0A2T0LB35_9BACL</name>